<dbReference type="InterPro" id="IPR052171">
    <property type="entry name" value="NHEJ_LigD"/>
</dbReference>
<feature type="region of interest" description="Disordered" evidence="23">
    <location>
        <begin position="292"/>
        <end position="359"/>
    </location>
</feature>
<comment type="similarity">
    <text evidence="22">In the N-terminal section; belongs to the LigD polymerase family.</text>
</comment>
<comment type="similarity">
    <text evidence="21">In the C-terminal section; belongs to the ATP-dependent DNA ligase family.</text>
</comment>
<evidence type="ECO:0000256" key="14">
    <source>
        <dbReference type="ARBA" id="ARBA00023125"/>
    </source>
</evidence>
<keyword evidence="6" id="KW-0540">Nuclease</keyword>
<dbReference type="Gene3D" id="2.40.50.140">
    <property type="entry name" value="Nucleic acid-binding proteins"/>
    <property type="match status" value="1"/>
</dbReference>
<dbReference type="NCBIfam" id="TIGR02779">
    <property type="entry name" value="NHEJ_ligase_lig"/>
    <property type="match status" value="1"/>
</dbReference>
<evidence type="ECO:0000256" key="6">
    <source>
        <dbReference type="ARBA" id="ARBA00022722"/>
    </source>
</evidence>
<dbReference type="NCBIfam" id="TIGR02777">
    <property type="entry name" value="LigD_PE_dom"/>
    <property type="match status" value="1"/>
</dbReference>
<feature type="compositionally biased region" description="Low complexity" evidence="23">
    <location>
        <begin position="292"/>
        <end position="304"/>
    </location>
</feature>
<evidence type="ECO:0000256" key="16">
    <source>
        <dbReference type="ARBA" id="ARBA00023204"/>
    </source>
</evidence>
<accession>A0A917B648</accession>
<dbReference type="Pfam" id="PF04679">
    <property type="entry name" value="DNA_ligase_A_C"/>
    <property type="match status" value="1"/>
</dbReference>
<evidence type="ECO:0000256" key="15">
    <source>
        <dbReference type="ARBA" id="ARBA00023172"/>
    </source>
</evidence>
<evidence type="ECO:0000256" key="17">
    <source>
        <dbReference type="ARBA" id="ARBA00023211"/>
    </source>
</evidence>
<keyword evidence="7" id="KW-0479">Metal-binding</keyword>
<keyword evidence="8" id="KW-0547">Nucleotide-binding</keyword>
<dbReference type="CDD" id="cd04863">
    <property type="entry name" value="MtLigD_Pol_like"/>
    <property type="match status" value="1"/>
</dbReference>
<keyword evidence="14" id="KW-0238">DNA-binding</keyword>
<evidence type="ECO:0000256" key="18">
    <source>
        <dbReference type="ARBA" id="ARBA00023268"/>
    </source>
</evidence>
<organism evidence="25 26">
    <name type="scientific">Subtercola lobariae</name>
    <dbReference type="NCBI Taxonomy" id="1588641"/>
    <lineage>
        <taxon>Bacteria</taxon>
        <taxon>Bacillati</taxon>
        <taxon>Actinomycetota</taxon>
        <taxon>Actinomycetes</taxon>
        <taxon>Micrococcales</taxon>
        <taxon>Microbacteriaceae</taxon>
        <taxon>Subtercola</taxon>
    </lineage>
</organism>
<dbReference type="NCBIfam" id="TIGR02778">
    <property type="entry name" value="ligD_pol"/>
    <property type="match status" value="1"/>
</dbReference>
<keyword evidence="18" id="KW-0511">Multifunctional enzyme</keyword>
<gene>
    <name evidence="25" type="ORF">GCM10011399_19910</name>
</gene>
<evidence type="ECO:0000256" key="10">
    <source>
        <dbReference type="ARBA" id="ARBA00022801"/>
    </source>
</evidence>
<keyword evidence="9" id="KW-0227">DNA damage</keyword>
<dbReference type="AlphaFoldDB" id="A0A917B648"/>
<dbReference type="Gene3D" id="3.30.470.30">
    <property type="entry name" value="DNA ligase/mRNA capping enzyme"/>
    <property type="match status" value="1"/>
</dbReference>
<keyword evidence="17" id="KW-0464">Manganese</keyword>
<dbReference type="GO" id="GO:0046872">
    <property type="term" value="F:metal ion binding"/>
    <property type="evidence" value="ECO:0007669"/>
    <property type="project" value="UniProtKB-KW"/>
</dbReference>
<dbReference type="SUPFAM" id="SSF56091">
    <property type="entry name" value="DNA ligase/mRNA capping enzyme, catalytic domain"/>
    <property type="match status" value="1"/>
</dbReference>
<dbReference type="GO" id="GO:0003677">
    <property type="term" value="F:DNA binding"/>
    <property type="evidence" value="ECO:0007669"/>
    <property type="project" value="UniProtKB-KW"/>
</dbReference>
<dbReference type="EC" id="6.5.1.1" evidence="2"/>
<proteinExistence type="inferred from homology"/>
<evidence type="ECO:0000256" key="8">
    <source>
        <dbReference type="ARBA" id="ARBA00022741"/>
    </source>
</evidence>
<evidence type="ECO:0000256" key="12">
    <source>
        <dbReference type="ARBA" id="ARBA00022840"/>
    </source>
</evidence>
<dbReference type="InterPro" id="IPR012310">
    <property type="entry name" value="DNA_ligase_ATP-dep_cent"/>
</dbReference>
<evidence type="ECO:0000256" key="23">
    <source>
        <dbReference type="SAM" id="MobiDB-lite"/>
    </source>
</evidence>
<dbReference type="PROSITE" id="PS00333">
    <property type="entry name" value="DNA_LIGASE_A2"/>
    <property type="match status" value="1"/>
</dbReference>
<dbReference type="GO" id="GO:0005524">
    <property type="term" value="F:ATP binding"/>
    <property type="evidence" value="ECO:0007669"/>
    <property type="project" value="UniProtKB-KW"/>
</dbReference>
<keyword evidence="15" id="KW-0233">DNA recombination</keyword>
<name>A0A917B648_9MICO</name>
<protein>
    <recommendedName>
        <fullName evidence="2">DNA ligase (ATP)</fullName>
        <ecNumber evidence="2">6.5.1.1</ecNumber>
    </recommendedName>
    <alternativeName>
        <fullName evidence="19">NHEJ DNA polymerase</fullName>
    </alternativeName>
</protein>
<dbReference type="GO" id="GO:0003910">
    <property type="term" value="F:DNA ligase (ATP) activity"/>
    <property type="evidence" value="ECO:0007669"/>
    <property type="project" value="UniProtKB-EC"/>
</dbReference>
<dbReference type="Pfam" id="PF01068">
    <property type="entry name" value="DNA_ligase_A_M"/>
    <property type="match status" value="1"/>
</dbReference>
<evidence type="ECO:0000256" key="22">
    <source>
        <dbReference type="ARBA" id="ARBA00049990"/>
    </source>
</evidence>
<feature type="region of interest" description="Disordered" evidence="23">
    <location>
        <begin position="515"/>
        <end position="556"/>
    </location>
</feature>
<evidence type="ECO:0000256" key="20">
    <source>
        <dbReference type="ARBA" id="ARBA00034003"/>
    </source>
</evidence>
<dbReference type="InterPro" id="IPR014146">
    <property type="entry name" value="LigD_ligase_dom"/>
</dbReference>
<dbReference type="InterPro" id="IPR014144">
    <property type="entry name" value="LigD_PE_domain"/>
</dbReference>
<feature type="compositionally biased region" description="Basic and acidic residues" evidence="23">
    <location>
        <begin position="325"/>
        <end position="340"/>
    </location>
</feature>
<keyword evidence="16" id="KW-0234">DNA repair</keyword>
<dbReference type="GO" id="GO:0004527">
    <property type="term" value="F:exonuclease activity"/>
    <property type="evidence" value="ECO:0007669"/>
    <property type="project" value="UniProtKB-KW"/>
</dbReference>
<dbReference type="InterPro" id="IPR012309">
    <property type="entry name" value="DNA_ligase_ATP-dep_C"/>
</dbReference>
<dbReference type="PROSITE" id="PS50160">
    <property type="entry name" value="DNA_LIGASE_A3"/>
    <property type="match status" value="1"/>
</dbReference>
<keyword evidence="5" id="KW-0548">Nucleotidyltransferase</keyword>
<dbReference type="Proteomes" id="UP000598775">
    <property type="component" value="Unassembled WGS sequence"/>
</dbReference>
<keyword evidence="10" id="KW-0378">Hydrolase</keyword>
<evidence type="ECO:0000259" key="24">
    <source>
        <dbReference type="PROSITE" id="PS50160"/>
    </source>
</evidence>
<keyword evidence="13" id="KW-0239">DNA-directed DNA polymerase</keyword>
<keyword evidence="12" id="KW-0067">ATP-binding</keyword>
<evidence type="ECO:0000256" key="2">
    <source>
        <dbReference type="ARBA" id="ARBA00012727"/>
    </source>
</evidence>
<sequence>MLVSVDGHRIRLTNLEKVIYPETGTTKADVLRYYSEIADLMLPYVRDRAATRKRWVNGVGTAEHPGDMFFQKNLSDGTPTWVKRRAIEHSDHDNEYPLVNDRATLTWLAQIAALELHVPQWRFGRTGVRHNPDRLVLDLDPGDGTGLAECAEVAKYARELLQGMGLEPMPVTSGSKGIHLYAALDGSQTSDQVSAVAHELARILEADHPDLIVSDMKKTLRQGKVLVDWSQNNGSKTTVAPYSLRGRSHPMVAAPRTWRELASPSLAQLDFTEVLARVKRRGDPLAVITSSAGGEVSVESVSGASGSGSSGSSGSSRASSPETSEPDRLHTYRSKRDQAKTPEPVPDARPAPGGGNSFVIQKHNASRLHYDFRLEHDGVLVSWALPKGTPTETKVNHLAVQTEDHPLEYGSFEGTIPKGEYGGGVVEIWDEGTYDLEKWRDGKEIIATLHGTKKGGLGGDRKFALIHTGSGGGSKAPQNWLIHLMEPHYSAASEERHAKLPPQPDDEAPAINAARESARTPASATARSATSKPATSKPATPKPATPSAPPPISPMLATLGAEKDISGTEAWAYEMKWDGIRAVAYLDASGVRLLTRNGNDVTAAYPDLLDGLSAAAGSHELVLDGEIVALDSKGRPSFSRLQQRMNLQGEAEVKRALAAVAVHYLAFDILSLDGQSLLRHSYDERRVLLEETVRPDARSVVQVPAAFAGDFEAAFAASKTLGLEGVMAKKHESTYTAGRRSRSWIKIKHHLSQEVVIGGWRPGAGRRADGVGSLLLGVPENDGLRYVGRVGTGFSDAELSRMDARFEKLGRKTSPFIDVPRDVARDARWLTPELVGEVEFAEWTASNHLRQPSWRGWRTDKAVTDVVRES</sequence>
<keyword evidence="3 25" id="KW-0436">Ligase</keyword>
<evidence type="ECO:0000256" key="4">
    <source>
        <dbReference type="ARBA" id="ARBA00022679"/>
    </source>
</evidence>
<keyword evidence="26" id="KW-1185">Reference proteome</keyword>
<dbReference type="CDD" id="cd07971">
    <property type="entry name" value="OBF_DNA_ligase_LigD"/>
    <property type="match status" value="1"/>
</dbReference>
<dbReference type="InterPro" id="IPR033649">
    <property type="entry name" value="MtLigD_Pol-like"/>
</dbReference>
<evidence type="ECO:0000256" key="13">
    <source>
        <dbReference type="ARBA" id="ARBA00022932"/>
    </source>
</evidence>
<keyword evidence="11" id="KW-0269">Exonuclease</keyword>
<dbReference type="CDD" id="cd07906">
    <property type="entry name" value="Adenylation_DNA_ligase_LigD_LigC"/>
    <property type="match status" value="1"/>
</dbReference>
<dbReference type="PANTHER" id="PTHR42705">
    <property type="entry name" value="BIFUNCTIONAL NON-HOMOLOGOUS END JOINING PROTEIN LIGD"/>
    <property type="match status" value="1"/>
</dbReference>
<evidence type="ECO:0000313" key="26">
    <source>
        <dbReference type="Proteomes" id="UP000598775"/>
    </source>
</evidence>
<comment type="caution">
    <text evidence="25">The sequence shown here is derived from an EMBL/GenBank/DDBJ whole genome shotgun (WGS) entry which is preliminary data.</text>
</comment>
<evidence type="ECO:0000256" key="7">
    <source>
        <dbReference type="ARBA" id="ARBA00022723"/>
    </source>
</evidence>
<reference evidence="25 26" key="1">
    <citation type="journal article" date="2014" name="Int. J. Syst. Evol. Microbiol.">
        <title>Complete genome sequence of Corynebacterium casei LMG S-19264T (=DSM 44701T), isolated from a smear-ripened cheese.</title>
        <authorList>
            <consortium name="US DOE Joint Genome Institute (JGI-PGF)"/>
            <person name="Walter F."/>
            <person name="Albersmeier A."/>
            <person name="Kalinowski J."/>
            <person name="Ruckert C."/>
        </authorList>
    </citation>
    <scope>NUCLEOTIDE SEQUENCE [LARGE SCALE GENOMIC DNA]</scope>
    <source>
        <strain evidence="25 26">CGMCC 1.12976</strain>
    </source>
</reference>
<evidence type="ECO:0000256" key="11">
    <source>
        <dbReference type="ARBA" id="ARBA00022839"/>
    </source>
</evidence>
<dbReference type="InterPro" id="IPR014145">
    <property type="entry name" value="LigD_pol_dom"/>
</dbReference>
<feature type="compositionally biased region" description="Low complexity" evidence="23">
    <location>
        <begin position="515"/>
        <end position="539"/>
    </location>
</feature>
<dbReference type="Pfam" id="PF21686">
    <property type="entry name" value="LigD_Prim-Pol"/>
    <property type="match status" value="1"/>
</dbReference>
<dbReference type="GO" id="GO:0003887">
    <property type="term" value="F:DNA-directed DNA polymerase activity"/>
    <property type="evidence" value="ECO:0007669"/>
    <property type="project" value="UniProtKB-KW"/>
</dbReference>
<evidence type="ECO:0000256" key="5">
    <source>
        <dbReference type="ARBA" id="ARBA00022695"/>
    </source>
</evidence>
<keyword evidence="4" id="KW-0808">Transferase</keyword>
<comment type="cofactor">
    <cofactor evidence="1">
        <name>Mn(2+)</name>
        <dbReference type="ChEBI" id="CHEBI:29035"/>
    </cofactor>
</comment>
<evidence type="ECO:0000256" key="19">
    <source>
        <dbReference type="ARBA" id="ARBA00029943"/>
    </source>
</evidence>
<comment type="catalytic activity">
    <reaction evidence="20">
        <text>ATP + (deoxyribonucleotide)n-3'-hydroxyl + 5'-phospho-(deoxyribonucleotide)m = (deoxyribonucleotide)n+m + AMP + diphosphate.</text>
        <dbReference type="EC" id="6.5.1.1"/>
    </reaction>
</comment>
<evidence type="ECO:0000256" key="1">
    <source>
        <dbReference type="ARBA" id="ARBA00001936"/>
    </source>
</evidence>
<dbReference type="GO" id="GO:0006310">
    <property type="term" value="P:DNA recombination"/>
    <property type="evidence" value="ECO:0007669"/>
    <property type="project" value="UniProtKB-KW"/>
</dbReference>
<dbReference type="Pfam" id="PF13298">
    <property type="entry name" value="LigD_N"/>
    <property type="match status" value="1"/>
</dbReference>
<feature type="compositionally biased region" description="Pro residues" evidence="23">
    <location>
        <begin position="540"/>
        <end position="553"/>
    </location>
</feature>
<dbReference type="InterPro" id="IPR012340">
    <property type="entry name" value="NA-bd_OB-fold"/>
</dbReference>
<dbReference type="InterPro" id="IPR016059">
    <property type="entry name" value="DNA_ligase_ATP-dep_CS"/>
</dbReference>
<evidence type="ECO:0000256" key="9">
    <source>
        <dbReference type="ARBA" id="ARBA00022763"/>
    </source>
</evidence>
<evidence type="ECO:0000256" key="3">
    <source>
        <dbReference type="ARBA" id="ARBA00022598"/>
    </source>
</evidence>
<dbReference type="Gene3D" id="3.30.1490.70">
    <property type="match status" value="1"/>
</dbReference>
<dbReference type="NCBIfam" id="NF007210">
    <property type="entry name" value="PRK09632.1"/>
    <property type="match status" value="1"/>
</dbReference>
<feature type="domain" description="ATP-dependent DNA ligase family profile" evidence="24">
    <location>
        <begin position="655"/>
        <end position="780"/>
    </location>
</feature>
<dbReference type="SUPFAM" id="SSF50249">
    <property type="entry name" value="Nucleic acid-binding proteins"/>
    <property type="match status" value="1"/>
</dbReference>
<dbReference type="GO" id="GO:0006281">
    <property type="term" value="P:DNA repair"/>
    <property type="evidence" value="ECO:0007669"/>
    <property type="project" value="UniProtKB-KW"/>
</dbReference>
<evidence type="ECO:0000256" key="21">
    <source>
        <dbReference type="ARBA" id="ARBA00049981"/>
    </source>
</evidence>
<dbReference type="PANTHER" id="PTHR42705:SF2">
    <property type="entry name" value="BIFUNCTIONAL NON-HOMOLOGOUS END JOINING PROTEIN LIGD"/>
    <property type="match status" value="1"/>
</dbReference>
<evidence type="ECO:0000313" key="25">
    <source>
        <dbReference type="EMBL" id="GGF26549.1"/>
    </source>
</evidence>
<dbReference type="EMBL" id="BMGP01000003">
    <property type="protein sequence ID" value="GGF26549.1"/>
    <property type="molecule type" value="Genomic_DNA"/>
</dbReference>
<dbReference type="Gene3D" id="3.90.920.10">
    <property type="entry name" value="DNA primase, PRIM domain"/>
    <property type="match status" value="1"/>
</dbReference>